<reference evidence="6 7" key="1">
    <citation type="journal article" date="2014" name="Int. J. Syst. Evol. Microbiol.">
        <title>Complete genome sequence of Corynebacterium casei LMG S-19264T (=DSM 44701T), isolated from a smear-ripened cheese.</title>
        <authorList>
            <consortium name="US DOE Joint Genome Institute (JGI-PGF)"/>
            <person name="Walter F."/>
            <person name="Albersmeier A."/>
            <person name="Kalinowski J."/>
            <person name="Ruckert C."/>
        </authorList>
    </citation>
    <scope>NUCLEOTIDE SEQUENCE [LARGE SCALE GENOMIC DNA]</scope>
    <source>
        <strain evidence="6 7">CGMCC 1.12925</strain>
    </source>
</reference>
<evidence type="ECO:0000256" key="3">
    <source>
        <dbReference type="ARBA" id="ARBA00022989"/>
    </source>
</evidence>
<dbReference type="RefSeq" id="WP_188405850.1">
    <property type="nucleotide sequence ID" value="NZ_BMGL01000006.1"/>
</dbReference>
<feature type="transmembrane region" description="Helical" evidence="5">
    <location>
        <begin position="60"/>
        <end position="84"/>
    </location>
</feature>
<keyword evidence="3 5" id="KW-1133">Transmembrane helix</keyword>
<evidence type="ECO:0000256" key="2">
    <source>
        <dbReference type="ARBA" id="ARBA00022692"/>
    </source>
</evidence>
<dbReference type="PANTHER" id="PTHR14948:SF44">
    <property type="entry name" value="PROLINE-RICH TRANSMEMBRANE PROTEIN 1-LIKE"/>
    <property type="match status" value="1"/>
</dbReference>
<evidence type="ECO:0000256" key="5">
    <source>
        <dbReference type="SAM" id="Phobius"/>
    </source>
</evidence>
<sequence length="91" mass="9834">MEIQKPPHPPNHLAMAIITLVLCCQITGIVSVVYATQVNSKYAMGDYEGAQRASENAKTWWIIGLVLGLIIYVGAFLVYGLALFGMASGSF</sequence>
<evidence type="ECO:0000313" key="6">
    <source>
        <dbReference type="EMBL" id="GGE11665.1"/>
    </source>
</evidence>
<evidence type="ECO:0000313" key="7">
    <source>
        <dbReference type="Proteomes" id="UP000599688"/>
    </source>
</evidence>
<gene>
    <name evidence="6" type="ORF">GCM10010831_11380</name>
</gene>
<proteinExistence type="predicted"/>
<comment type="subcellular location">
    <subcellularLocation>
        <location evidence="1">Membrane</location>
    </subcellularLocation>
</comment>
<dbReference type="InterPro" id="IPR051423">
    <property type="entry name" value="CD225/Dispanin"/>
</dbReference>
<name>A0A917E7T5_9FLAO</name>
<dbReference type="EMBL" id="BMGL01000006">
    <property type="protein sequence ID" value="GGE11665.1"/>
    <property type="molecule type" value="Genomic_DNA"/>
</dbReference>
<keyword evidence="7" id="KW-1185">Reference proteome</keyword>
<organism evidence="6 7">
    <name type="scientific">Psychroflexus salis</name>
    <dbReference type="NCBI Taxonomy" id="1526574"/>
    <lineage>
        <taxon>Bacteria</taxon>
        <taxon>Pseudomonadati</taxon>
        <taxon>Bacteroidota</taxon>
        <taxon>Flavobacteriia</taxon>
        <taxon>Flavobacteriales</taxon>
        <taxon>Flavobacteriaceae</taxon>
        <taxon>Psychroflexus</taxon>
    </lineage>
</organism>
<evidence type="ECO:0008006" key="8">
    <source>
        <dbReference type="Google" id="ProtNLM"/>
    </source>
</evidence>
<dbReference type="InterPro" id="IPR007593">
    <property type="entry name" value="CD225/Dispanin_fam"/>
</dbReference>
<dbReference type="Proteomes" id="UP000599688">
    <property type="component" value="Unassembled WGS sequence"/>
</dbReference>
<evidence type="ECO:0000256" key="1">
    <source>
        <dbReference type="ARBA" id="ARBA00004370"/>
    </source>
</evidence>
<protein>
    <recommendedName>
        <fullName evidence="8">Interferon-induced transmembrane protein</fullName>
    </recommendedName>
</protein>
<keyword evidence="4 5" id="KW-0472">Membrane</keyword>
<dbReference type="AlphaFoldDB" id="A0A917E7T5"/>
<dbReference type="GO" id="GO:0016020">
    <property type="term" value="C:membrane"/>
    <property type="evidence" value="ECO:0007669"/>
    <property type="project" value="UniProtKB-SubCell"/>
</dbReference>
<accession>A0A917E7T5</accession>
<comment type="caution">
    <text evidence="6">The sequence shown here is derived from an EMBL/GenBank/DDBJ whole genome shotgun (WGS) entry which is preliminary data.</text>
</comment>
<feature type="transmembrane region" description="Helical" evidence="5">
    <location>
        <begin position="12"/>
        <end position="35"/>
    </location>
</feature>
<dbReference type="Pfam" id="PF04505">
    <property type="entry name" value="CD225"/>
    <property type="match status" value="1"/>
</dbReference>
<keyword evidence="2 5" id="KW-0812">Transmembrane</keyword>
<dbReference type="PANTHER" id="PTHR14948">
    <property type="entry name" value="NG5"/>
    <property type="match status" value="1"/>
</dbReference>
<evidence type="ECO:0000256" key="4">
    <source>
        <dbReference type="ARBA" id="ARBA00023136"/>
    </source>
</evidence>